<keyword evidence="14" id="KW-0325">Glycoprotein</keyword>
<keyword evidence="13 17" id="KW-0472">Membrane</keyword>
<dbReference type="PANTHER" id="PTHR46378:SF1">
    <property type="entry name" value="STEROL REGULATORY ELEMENT-BINDING PROTEIN CLEAVAGE-ACTIVATING PROTEIN"/>
    <property type="match status" value="1"/>
</dbReference>
<dbReference type="Pfam" id="PF12349">
    <property type="entry name" value="Sterol-sensing"/>
    <property type="match status" value="1"/>
</dbReference>
<evidence type="ECO:0000256" key="16">
    <source>
        <dbReference type="SAM" id="MobiDB-lite"/>
    </source>
</evidence>
<feature type="transmembrane region" description="Helical" evidence="17">
    <location>
        <begin position="39"/>
        <end position="60"/>
    </location>
</feature>
<keyword evidence="10" id="KW-0333">Golgi apparatus</keyword>
<dbReference type="InterPro" id="IPR000731">
    <property type="entry name" value="SSD"/>
</dbReference>
<evidence type="ECO:0000256" key="17">
    <source>
        <dbReference type="SAM" id="Phobius"/>
    </source>
</evidence>
<dbReference type="GO" id="GO:0000139">
    <property type="term" value="C:Golgi membrane"/>
    <property type="evidence" value="ECO:0007669"/>
    <property type="project" value="UniProtKB-SubCell"/>
</dbReference>
<evidence type="ECO:0000256" key="7">
    <source>
        <dbReference type="ARBA" id="ARBA00022737"/>
    </source>
</evidence>
<evidence type="ECO:0000256" key="8">
    <source>
        <dbReference type="ARBA" id="ARBA00022824"/>
    </source>
</evidence>
<feature type="transmembrane region" description="Helical" evidence="17">
    <location>
        <begin position="326"/>
        <end position="349"/>
    </location>
</feature>
<evidence type="ECO:0000256" key="6">
    <source>
        <dbReference type="ARBA" id="ARBA00022692"/>
    </source>
</evidence>
<evidence type="ECO:0000256" key="14">
    <source>
        <dbReference type="ARBA" id="ARBA00023180"/>
    </source>
</evidence>
<dbReference type="AlphaFoldDB" id="A0A0D0E9U2"/>
<feature type="transmembrane region" description="Helical" evidence="17">
    <location>
        <begin position="609"/>
        <end position="636"/>
    </location>
</feature>
<evidence type="ECO:0000256" key="1">
    <source>
        <dbReference type="ARBA" id="ARBA00004477"/>
    </source>
</evidence>
<dbReference type="GO" id="GO:0005789">
    <property type="term" value="C:endoplasmic reticulum membrane"/>
    <property type="evidence" value="ECO:0007669"/>
    <property type="project" value="UniProtKB-SubCell"/>
</dbReference>
<feature type="region of interest" description="Disordered" evidence="16">
    <location>
        <begin position="1002"/>
        <end position="1055"/>
    </location>
</feature>
<keyword evidence="9 17" id="KW-1133">Transmembrane helix</keyword>
<evidence type="ECO:0000256" key="4">
    <source>
        <dbReference type="ARBA" id="ARBA00019541"/>
    </source>
</evidence>
<dbReference type="Gene3D" id="2.130.10.10">
    <property type="entry name" value="YVTN repeat-like/Quinoprotein amine dehydrogenase"/>
    <property type="match status" value="1"/>
</dbReference>
<dbReference type="PANTHER" id="PTHR46378">
    <property type="entry name" value="STEROL REGULATORY ELEMENT-BINDING PROTEIN CLEAVAGE-ACTIVATING PROTEIN"/>
    <property type="match status" value="1"/>
</dbReference>
<evidence type="ECO:0000256" key="13">
    <source>
        <dbReference type="ARBA" id="ARBA00023136"/>
    </source>
</evidence>
<proteinExistence type="inferred from homology"/>
<organism evidence="19 20">
    <name type="scientific">Paxillus rubicundulus Ve08.2h10</name>
    <dbReference type="NCBI Taxonomy" id="930991"/>
    <lineage>
        <taxon>Eukaryota</taxon>
        <taxon>Fungi</taxon>
        <taxon>Dikarya</taxon>
        <taxon>Basidiomycota</taxon>
        <taxon>Agaricomycotina</taxon>
        <taxon>Agaricomycetes</taxon>
        <taxon>Agaricomycetidae</taxon>
        <taxon>Boletales</taxon>
        <taxon>Paxilineae</taxon>
        <taxon>Paxillaceae</taxon>
        <taxon>Paxillus</taxon>
    </lineage>
</organism>
<feature type="transmembrane region" description="Helical" evidence="17">
    <location>
        <begin position="294"/>
        <end position="314"/>
    </location>
</feature>
<dbReference type="SUPFAM" id="SSF50978">
    <property type="entry name" value="WD40 repeat-like"/>
    <property type="match status" value="1"/>
</dbReference>
<evidence type="ECO:0000313" key="20">
    <source>
        <dbReference type="Proteomes" id="UP000054538"/>
    </source>
</evidence>
<name>A0A0D0E9U2_9AGAM</name>
<feature type="compositionally biased region" description="Basic and acidic residues" evidence="16">
    <location>
        <begin position="1186"/>
        <end position="1198"/>
    </location>
</feature>
<dbReference type="InterPro" id="IPR053958">
    <property type="entry name" value="HMGCR/SNAP/NPC1-like_SSD"/>
</dbReference>
<evidence type="ECO:0000256" key="11">
    <source>
        <dbReference type="ARBA" id="ARBA00023098"/>
    </source>
</evidence>
<dbReference type="GO" id="GO:0032933">
    <property type="term" value="P:SREBP signaling pathway"/>
    <property type="evidence" value="ECO:0007669"/>
    <property type="project" value="InterPro"/>
</dbReference>
<feature type="transmembrane region" description="Helical" evidence="17">
    <location>
        <begin position="433"/>
        <end position="453"/>
    </location>
</feature>
<dbReference type="PROSITE" id="PS50156">
    <property type="entry name" value="SSD"/>
    <property type="match status" value="1"/>
</dbReference>
<keyword evidence="15" id="KW-0753">Steroid metabolism</keyword>
<dbReference type="InterPro" id="IPR015943">
    <property type="entry name" value="WD40/YVTN_repeat-like_dom_sf"/>
</dbReference>
<dbReference type="GO" id="GO:0032936">
    <property type="term" value="C:SREBP-SCAP complex"/>
    <property type="evidence" value="ECO:0007669"/>
    <property type="project" value="TreeGrafter"/>
</dbReference>
<dbReference type="EMBL" id="KN824851">
    <property type="protein sequence ID" value="KIK99724.1"/>
    <property type="molecule type" value="Genomic_DNA"/>
</dbReference>
<feature type="region of interest" description="Disordered" evidence="16">
    <location>
        <begin position="1178"/>
        <end position="1198"/>
    </location>
</feature>
<protein>
    <recommendedName>
        <fullName evidence="4">Sterol regulatory element-binding protein cleavage-activating protein</fullName>
    </recommendedName>
</protein>
<dbReference type="InParanoid" id="A0A0D0E9U2"/>
<dbReference type="Proteomes" id="UP000054538">
    <property type="component" value="Unassembled WGS sequence"/>
</dbReference>
<gene>
    <name evidence="19" type="ORF">PAXRUDRAFT_131457</name>
</gene>
<accession>A0A0D0E9U2</accession>
<keyword evidence="20" id="KW-1185">Reference proteome</keyword>
<evidence type="ECO:0000256" key="12">
    <source>
        <dbReference type="ARBA" id="ARBA00023121"/>
    </source>
</evidence>
<evidence type="ECO:0000256" key="2">
    <source>
        <dbReference type="ARBA" id="ARBA00004653"/>
    </source>
</evidence>
<keyword evidence="6 17" id="KW-0812">Transmembrane</keyword>
<dbReference type="InterPro" id="IPR030225">
    <property type="entry name" value="SCAP"/>
</dbReference>
<evidence type="ECO:0000256" key="15">
    <source>
        <dbReference type="ARBA" id="ARBA00023221"/>
    </source>
</evidence>
<evidence type="ECO:0000256" key="9">
    <source>
        <dbReference type="ARBA" id="ARBA00022989"/>
    </source>
</evidence>
<keyword evidence="11" id="KW-0443">Lipid metabolism</keyword>
<evidence type="ECO:0000259" key="18">
    <source>
        <dbReference type="PROSITE" id="PS50156"/>
    </source>
</evidence>
<evidence type="ECO:0000256" key="3">
    <source>
        <dbReference type="ARBA" id="ARBA00007410"/>
    </source>
</evidence>
<evidence type="ECO:0000256" key="5">
    <source>
        <dbReference type="ARBA" id="ARBA00022574"/>
    </source>
</evidence>
<evidence type="ECO:0000313" key="19">
    <source>
        <dbReference type="EMBL" id="KIK99724.1"/>
    </source>
</evidence>
<feature type="transmembrane region" description="Helical" evidence="17">
    <location>
        <begin position="507"/>
        <end position="526"/>
    </location>
</feature>
<comment type="similarity">
    <text evidence="3">Belongs to the WD repeat SCAP family.</text>
</comment>
<dbReference type="GO" id="GO:0032934">
    <property type="term" value="F:sterol binding"/>
    <property type="evidence" value="ECO:0007669"/>
    <property type="project" value="InterPro"/>
</dbReference>
<comment type="subcellular location">
    <subcellularLocation>
        <location evidence="1">Endoplasmic reticulum membrane</location>
        <topology evidence="1">Multi-pass membrane protein</topology>
    </subcellularLocation>
    <subcellularLocation>
        <location evidence="2">Golgi apparatus membrane</location>
        <topology evidence="2">Multi-pass membrane protein</topology>
    </subcellularLocation>
</comment>
<dbReference type="STRING" id="930991.A0A0D0E9U2"/>
<feature type="compositionally biased region" description="Low complexity" evidence="16">
    <location>
        <begin position="1012"/>
        <end position="1036"/>
    </location>
</feature>
<keyword evidence="7" id="KW-0677">Repeat</keyword>
<dbReference type="InterPro" id="IPR036322">
    <property type="entry name" value="WD40_repeat_dom_sf"/>
</dbReference>
<reference evidence="20" key="2">
    <citation type="submission" date="2015-01" db="EMBL/GenBank/DDBJ databases">
        <title>Evolutionary Origins and Diversification of the Mycorrhizal Mutualists.</title>
        <authorList>
            <consortium name="DOE Joint Genome Institute"/>
            <consortium name="Mycorrhizal Genomics Consortium"/>
            <person name="Kohler A."/>
            <person name="Kuo A."/>
            <person name="Nagy L.G."/>
            <person name="Floudas D."/>
            <person name="Copeland A."/>
            <person name="Barry K.W."/>
            <person name="Cichocki N."/>
            <person name="Veneault-Fourrey C."/>
            <person name="LaButti K."/>
            <person name="Lindquist E.A."/>
            <person name="Lipzen A."/>
            <person name="Lundell T."/>
            <person name="Morin E."/>
            <person name="Murat C."/>
            <person name="Riley R."/>
            <person name="Ohm R."/>
            <person name="Sun H."/>
            <person name="Tunlid A."/>
            <person name="Henrissat B."/>
            <person name="Grigoriev I.V."/>
            <person name="Hibbett D.S."/>
            <person name="Martin F."/>
        </authorList>
    </citation>
    <scope>NUCLEOTIDE SEQUENCE [LARGE SCALE GENOMIC DNA]</scope>
    <source>
        <strain evidence="20">Ve08.2h10</strain>
    </source>
</reference>
<keyword evidence="5" id="KW-0853">WD repeat</keyword>
<evidence type="ECO:0000256" key="10">
    <source>
        <dbReference type="ARBA" id="ARBA00023034"/>
    </source>
</evidence>
<keyword evidence="12" id="KW-0446">Lipid-binding</keyword>
<sequence length="1229" mass="134490">MARRTTSLLSFGATIFQRIRTLADTSLRSFGIHCATHQIRLILVSAVVITSLSYPALAIYSSTPSYSRLVSTSNVLDSFLADYVTVGSDALRDLQNFWQGHADLQIRDDEVARARCGFDRTLRVERILMRSDTADDAGALTNQTLSSALQLERQILNRIRSQGISCLEAASNDCFILSPLAFWNHDQACLHSDLNISKTLRHYNGASVAGIPITPQMVLTGRASERNTANIDTAMFLVLTFLFPESDCSHSAGHDTWLHILANLTKENVVIFTETMEMEPTLIALEYDHSMEGFSSISSFVYLAYGFFFVYVSWSMKRMNGVHTRIGLTFTAMFEIAASTITSLSVCALMRFKVTMVPWSLLPIVLIFVGAENMFNLVDAVTKTSVTLPVKERIAEGLSRAGLSNTLKVVSYNCVLGIIARCSAGAISQFCTFAVVVLVAHWFLAHTFFLAVLSIDIQRLELDELLRQNPSLTPAVAGSQPDSAPSTSASWQQRITYRLKVMIRGRATKNITLLLLLAITATLYIMTRPSVRGDVDLAVPPASREGLSQPQLNQMDDSAWRLWKVLNPEEDRLLHLRIEAPAIAAFRPGAISSQSAPQTRRSSTPMFDIMFWLLKILPIPMALTLIPLYGLLLYLLKDAELLEAQRSRAGGETTSTKVENSLSDRVTFSTLPRGFATDVELLAASKNGRAFAAVGLHNELSFWHLENNNPIVIDTSPILSHTPATSSARVTVSALALDDSGNFLAFGTASGIINICFVNVRNAKFYEPLILLDNVSGVKELHFFPRSPTQKAGPNSLPCTPSTSPELPAIIALYANGNVVQWKIGPRPSSHPIEPTSQISVIQNHFLPVRSADRLLVAFSLDDGSVEVTEICSAQDMPHAYCTVLAGNPSDRVAKVDACQVKLTDSDRIIIGVASEAGVISIWDVGSSECLIILDGPHGAVDQLRLSAIRLENCRFCGELPIDSFLTAVSVGHAVTLYRTYVTSHARHCSCLHNTPRANAVLGSGSGRRSRSSSMVSTSGSPSSRRPSAASNCSAPDTSPFPVSGHGKLSRRASEKDSLRHLSETFLLAPVTDQFDSRHPLGPLERSSTWTNVTVIKAGETTCERGGWAILEGEVVGVRRIARLQGRNKTSVLLNPASTKHCRGLSDATLERWQCWSYEPTTPLLRWSTMSALSNDLRLPPPSRSSLEDSRPTEDDYPRLPFTRVTSFQVCQSMGVAGFGNTVGIFRFS</sequence>
<dbReference type="OrthoDB" id="6510177at2759"/>
<dbReference type="GO" id="GO:0045540">
    <property type="term" value="P:regulation of cholesterol biosynthetic process"/>
    <property type="evidence" value="ECO:0007669"/>
    <property type="project" value="TreeGrafter"/>
</dbReference>
<feature type="transmembrane region" description="Helical" evidence="17">
    <location>
        <begin position="356"/>
        <end position="375"/>
    </location>
</feature>
<keyword evidence="8" id="KW-0256">Endoplasmic reticulum</keyword>
<dbReference type="HOGENOM" id="CLU_003290_0_0_1"/>
<feature type="domain" description="SSD" evidence="18">
    <location>
        <begin position="297"/>
        <end position="455"/>
    </location>
</feature>
<reference evidence="19 20" key="1">
    <citation type="submission" date="2014-04" db="EMBL/GenBank/DDBJ databases">
        <authorList>
            <consortium name="DOE Joint Genome Institute"/>
            <person name="Kuo A."/>
            <person name="Kohler A."/>
            <person name="Jargeat P."/>
            <person name="Nagy L.G."/>
            <person name="Floudas D."/>
            <person name="Copeland A."/>
            <person name="Barry K.W."/>
            <person name="Cichocki N."/>
            <person name="Veneault-Fourrey C."/>
            <person name="LaButti K."/>
            <person name="Lindquist E.A."/>
            <person name="Lipzen A."/>
            <person name="Lundell T."/>
            <person name="Morin E."/>
            <person name="Murat C."/>
            <person name="Sun H."/>
            <person name="Tunlid A."/>
            <person name="Henrissat B."/>
            <person name="Grigoriev I.V."/>
            <person name="Hibbett D.S."/>
            <person name="Martin F."/>
            <person name="Nordberg H.P."/>
            <person name="Cantor M.N."/>
            <person name="Hua S.X."/>
        </authorList>
    </citation>
    <scope>NUCLEOTIDE SEQUENCE [LARGE SCALE GENOMIC DNA]</scope>
    <source>
        <strain evidence="19 20">Ve08.2h10</strain>
    </source>
</reference>
<dbReference type="GO" id="GO:0008202">
    <property type="term" value="P:steroid metabolic process"/>
    <property type="evidence" value="ECO:0007669"/>
    <property type="project" value="UniProtKB-KW"/>
</dbReference>